<feature type="non-terminal residue" evidence="4">
    <location>
        <position position="1"/>
    </location>
</feature>
<dbReference type="AlphaFoldDB" id="A0A5J9VYJ5"/>
<evidence type="ECO:0008006" key="6">
    <source>
        <dbReference type="Google" id="ProtNLM"/>
    </source>
</evidence>
<dbReference type="EMBL" id="RWGY01000007">
    <property type="protein sequence ID" value="TVU41329.1"/>
    <property type="molecule type" value="Genomic_DNA"/>
</dbReference>
<dbReference type="Gramene" id="TVU41329">
    <property type="protein sequence ID" value="TVU41329"/>
    <property type="gene ID" value="EJB05_14835"/>
</dbReference>
<dbReference type="PANTHER" id="PTHR23023">
    <property type="entry name" value="DIMETHYLANILINE MONOOXYGENASE"/>
    <property type="match status" value="1"/>
</dbReference>
<evidence type="ECO:0000256" key="1">
    <source>
        <dbReference type="ARBA" id="ARBA00022630"/>
    </source>
</evidence>
<keyword evidence="2" id="KW-0274">FAD</keyword>
<dbReference type="InterPro" id="IPR036188">
    <property type="entry name" value="FAD/NAD-bd_sf"/>
</dbReference>
<sequence>MAACHACELLARYGNVGKDLLLDNHLAPVYVEHGTGKRLLAIWCRSRRRGRQAYVVMASESSKTVCVVGAGMSGLAAARELRREGLAVTVMEQSSDVGGQWLYDPRTDDGDMLGAAR</sequence>
<dbReference type="Pfam" id="PF13450">
    <property type="entry name" value="NAD_binding_8"/>
    <property type="match status" value="1"/>
</dbReference>
<dbReference type="OrthoDB" id="66881at2759"/>
<proteinExistence type="predicted"/>
<keyword evidence="3" id="KW-0560">Oxidoreductase</keyword>
<protein>
    <recommendedName>
        <fullName evidence="6">Flavin-containing monooxygenase</fullName>
    </recommendedName>
</protein>
<evidence type="ECO:0000313" key="4">
    <source>
        <dbReference type="EMBL" id="TVU41329.1"/>
    </source>
</evidence>
<dbReference type="SUPFAM" id="SSF51905">
    <property type="entry name" value="FAD/NAD(P)-binding domain"/>
    <property type="match status" value="1"/>
</dbReference>
<evidence type="ECO:0000313" key="5">
    <source>
        <dbReference type="Proteomes" id="UP000324897"/>
    </source>
</evidence>
<dbReference type="PRINTS" id="PR00419">
    <property type="entry name" value="ADXRDTASE"/>
</dbReference>
<keyword evidence="1" id="KW-0285">Flavoprotein</keyword>
<dbReference type="Proteomes" id="UP000324897">
    <property type="component" value="Chromosome 4"/>
</dbReference>
<evidence type="ECO:0000256" key="2">
    <source>
        <dbReference type="ARBA" id="ARBA00022827"/>
    </source>
</evidence>
<accession>A0A5J9VYJ5</accession>
<evidence type="ECO:0000256" key="3">
    <source>
        <dbReference type="ARBA" id="ARBA00023002"/>
    </source>
</evidence>
<reference evidence="4 5" key="1">
    <citation type="journal article" date="2019" name="Sci. Rep.">
        <title>A high-quality genome of Eragrostis curvula grass provides insights into Poaceae evolution and supports new strategies to enhance forage quality.</title>
        <authorList>
            <person name="Carballo J."/>
            <person name="Santos B.A.C.M."/>
            <person name="Zappacosta D."/>
            <person name="Garbus I."/>
            <person name="Selva J.P."/>
            <person name="Gallo C.A."/>
            <person name="Diaz A."/>
            <person name="Albertini E."/>
            <person name="Caccamo M."/>
            <person name="Echenique V."/>
        </authorList>
    </citation>
    <scope>NUCLEOTIDE SEQUENCE [LARGE SCALE GENOMIC DNA]</scope>
    <source>
        <strain evidence="5">cv. Victoria</strain>
        <tissue evidence="4">Leaf</tissue>
    </source>
</reference>
<comment type="caution">
    <text evidence="4">The sequence shown here is derived from an EMBL/GenBank/DDBJ whole genome shotgun (WGS) entry which is preliminary data.</text>
</comment>
<gene>
    <name evidence="4" type="ORF">EJB05_14835</name>
</gene>
<name>A0A5J9VYJ5_9POAL</name>
<dbReference type="GO" id="GO:0016491">
    <property type="term" value="F:oxidoreductase activity"/>
    <property type="evidence" value="ECO:0007669"/>
    <property type="project" value="UniProtKB-KW"/>
</dbReference>
<organism evidence="4 5">
    <name type="scientific">Eragrostis curvula</name>
    <name type="common">weeping love grass</name>
    <dbReference type="NCBI Taxonomy" id="38414"/>
    <lineage>
        <taxon>Eukaryota</taxon>
        <taxon>Viridiplantae</taxon>
        <taxon>Streptophyta</taxon>
        <taxon>Embryophyta</taxon>
        <taxon>Tracheophyta</taxon>
        <taxon>Spermatophyta</taxon>
        <taxon>Magnoliopsida</taxon>
        <taxon>Liliopsida</taxon>
        <taxon>Poales</taxon>
        <taxon>Poaceae</taxon>
        <taxon>PACMAD clade</taxon>
        <taxon>Chloridoideae</taxon>
        <taxon>Eragrostideae</taxon>
        <taxon>Eragrostidinae</taxon>
        <taxon>Eragrostis</taxon>
    </lineage>
</organism>
<dbReference type="InterPro" id="IPR050346">
    <property type="entry name" value="FMO-like"/>
</dbReference>
<keyword evidence="5" id="KW-1185">Reference proteome</keyword>
<dbReference type="Gene3D" id="3.50.50.60">
    <property type="entry name" value="FAD/NAD(P)-binding domain"/>
    <property type="match status" value="1"/>
</dbReference>